<accession>A0A975YYL8</accession>
<organism evidence="2 3">
    <name type="scientific">Pseudomonas phage UAVern</name>
    <dbReference type="NCBI Taxonomy" id="2856997"/>
    <lineage>
        <taxon>Viruses</taxon>
        <taxon>Duplodnaviria</taxon>
        <taxon>Heunggongvirae</taxon>
        <taxon>Uroviricota</taxon>
        <taxon>Caudoviricetes</taxon>
        <taxon>Vandenendeviridae</taxon>
        <taxon>Gorskivirinae</taxon>
        <taxon>Uavernvirus</taxon>
        <taxon>Uavernvirus uavern</taxon>
    </lineage>
</organism>
<dbReference type="EMBL" id="MZ605293">
    <property type="protein sequence ID" value="QYW06597.1"/>
    <property type="molecule type" value="Genomic_DNA"/>
</dbReference>
<dbReference type="Proteomes" id="UP001058093">
    <property type="component" value="Segment"/>
</dbReference>
<dbReference type="CDD" id="cd19483">
    <property type="entry name" value="RecA-like_Gp4D_helicase"/>
    <property type="match status" value="1"/>
</dbReference>
<dbReference type="Pfam" id="PF13481">
    <property type="entry name" value="AAA_25"/>
    <property type="match status" value="1"/>
</dbReference>
<dbReference type="InterPro" id="IPR034154">
    <property type="entry name" value="TOPRIM_DnaG/twinkle"/>
</dbReference>
<dbReference type="SUPFAM" id="SSF52540">
    <property type="entry name" value="P-loop containing nucleoside triphosphate hydrolases"/>
    <property type="match status" value="1"/>
</dbReference>
<sequence length="655" mass="73321">MSDVAEKYGIDLYTAGKTQCPKCAEEGRDNSGDNLMVYGTDSSGRHKGAHCFAGCCKGKGFTIPSEEWLEEHGVVVEKEYDLVGSLFNADIHEQLKAQTTDDSFGYRGIRKDTTAFFGVRHEIDVATGTVTAQYYPATQEAENDRGFELTGYKKRIHPKDFAGIGETGKDCHLFGQWRFLNKRSRDILIVGGEVDQLSAYQMLADFRARENAKKGQEFESTFVVSPTIGESGAHKQIVGQYEFFNKFDRVIICMDNDHAGREAAEKIAKALPKGKAYIMQMSLKDANSYIWDKEKNIPVNKAGQFITEFYACQPYTPNGIVGSGSLLSLMKAAAVVPKIPLPAFMHKVQKMMAGGIPLGRIVNLGSASGTGKSTIVDEMVYFWIFHSPHKVGVVSLESDCAEYGIKMASRHIGQKLELIEDMQYKIDLMNTPEFEAAVNELTYNEDGSHRWHLLDERDGGIDDLKEKVMELIISCDCKVIILDPLQDILDGMSNEEQAVFMRWQKGLVKSHKVTFININHVRKSGQGGKQNSAGADLFEEDFQGSSSIFKSGACNLLFTRNKEAECEIERNITFMKMTKCRWTGNTGPKAGEYFYANKEHTLYDLSDYLDKNPAAAAEYAASQAAKQEERESSRGPRRRWMSEDDFGYSQNESQY</sequence>
<dbReference type="Gene3D" id="3.40.1360.10">
    <property type="match status" value="1"/>
</dbReference>
<dbReference type="CDD" id="cd01029">
    <property type="entry name" value="TOPRIM_primases"/>
    <property type="match status" value="1"/>
</dbReference>
<evidence type="ECO:0000313" key="3">
    <source>
        <dbReference type="Proteomes" id="UP001058093"/>
    </source>
</evidence>
<proteinExistence type="predicted"/>
<dbReference type="Pfam" id="PF13155">
    <property type="entry name" value="Toprim_2"/>
    <property type="match status" value="1"/>
</dbReference>
<protein>
    <submittedName>
        <fullName evidence="2">DNA primase/helicase</fullName>
    </submittedName>
</protein>
<evidence type="ECO:0000313" key="2">
    <source>
        <dbReference type="EMBL" id="QYW06597.1"/>
    </source>
</evidence>
<dbReference type="SUPFAM" id="SSF56731">
    <property type="entry name" value="DNA primase core"/>
    <property type="match status" value="1"/>
</dbReference>
<dbReference type="InterPro" id="IPR027417">
    <property type="entry name" value="P-loop_NTPase"/>
</dbReference>
<keyword evidence="3" id="KW-1185">Reference proteome</keyword>
<feature type="region of interest" description="Disordered" evidence="1">
    <location>
        <begin position="619"/>
        <end position="655"/>
    </location>
</feature>
<name>A0A975YYL8_9CAUD</name>
<dbReference type="Gene3D" id="3.40.50.300">
    <property type="entry name" value="P-loop containing nucleotide triphosphate hydrolases"/>
    <property type="match status" value="1"/>
</dbReference>
<reference evidence="2" key="1">
    <citation type="submission" date="2021-07" db="EMBL/GenBank/DDBJ databases">
        <title>Complete genome sequence and phylogenomic analysis of the two lytic bacteriophage isolated from terrestrial biotopes of Antarctica.</title>
        <authorList>
            <person name="Holovan V."/>
            <person name="Rabalski L."/>
            <person name="Zlatohurska M."/>
            <person name="Andriichuk O."/>
            <person name="Budzanivska I."/>
            <person name="Shevchenko O."/>
            <person name="Gupalo A."/>
        </authorList>
    </citation>
    <scope>NUCLEOTIDE SEQUENCE</scope>
</reference>
<gene>
    <name evidence="2" type="ORF">uav_066</name>
</gene>
<evidence type="ECO:0000256" key="1">
    <source>
        <dbReference type="SAM" id="MobiDB-lite"/>
    </source>
</evidence>